<dbReference type="NCBIfam" id="TIGR00549">
    <property type="entry name" value="mevalon_kin"/>
    <property type="match status" value="1"/>
</dbReference>
<evidence type="ECO:0000256" key="6">
    <source>
        <dbReference type="ARBA" id="ARBA00022679"/>
    </source>
</evidence>
<evidence type="ECO:0000256" key="7">
    <source>
        <dbReference type="ARBA" id="ARBA00022723"/>
    </source>
</evidence>
<dbReference type="PROSITE" id="PS00627">
    <property type="entry name" value="GHMP_KINASES_ATP"/>
    <property type="match status" value="1"/>
</dbReference>
<protein>
    <recommendedName>
        <fullName evidence="3 18">Mevalonate kinase</fullName>
        <shortName evidence="18">MK</shortName>
        <ecNumber evidence="3 18">2.7.1.36</ecNumber>
    </recommendedName>
</protein>
<evidence type="ECO:0000256" key="12">
    <source>
        <dbReference type="ARBA" id="ARBA00022955"/>
    </source>
</evidence>
<keyword evidence="10 18" id="KW-0067">ATP-binding</keyword>
<keyword evidence="13 18" id="KW-0756">Sterol biosynthesis</keyword>
<dbReference type="EMBL" id="HACA01015239">
    <property type="protein sequence ID" value="CDW32600.1"/>
    <property type="molecule type" value="Transcribed_RNA"/>
</dbReference>
<keyword evidence="7" id="KW-0479">Metal-binding</keyword>
<dbReference type="PANTHER" id="PTHR43290">
    <property type="entry name" value="MEVALONATE KINASE"/>
    <property type="match status" value="1"/>
</dbReference>
<proteinExistence type="inferred from homology"/>
<keyword evidence="6 18" id="KW-0808">Transferase</keyword>
<dbReference type="GO" id="GO:0046872">
    <property type="term" value="F:metal ion binding"/>
    <property type="evidence" value="ECO:0007669"/>
    <property type="project" value="UniProtKB-KW"/>
</dbReference>
<keyword evidence="8 18" id="KW-0547">Nucleotide-binding</keyword>
<dbReference type="UniPathway" id="UPA00057">
    <property type="reaction ID" value="UER00098"/>
</dbReference>
<dbReference type="FunFam" id="3.30.70.890:FF:000003">
    <property type="entry name" value="Mevalonate kinase"/>
    <property type="match status" value="1"/>
</dbReference>
<evidence type="ECO:0000256" key="1">
    <source>
        <dbReference type="ARBA" id="ARBA00004496"/>
    </source>
</evidence>
<dbReference type="SUPFAM" id="SSF54211">
    <property type="entry name" value="Ribosomal protein S5 domain 2-like"/>
    <property type="match status" value="1"/>
</dbReference>
<evidence type="ECO:0000256" key="9">
    <source>
        <dbReference type="ARBA" id="ARBA00022777"/>
    </source>
</evidence>
<evidence type="ECO:0000256" key="10">
    <source>
        <dbReference type="ARBA" id="ARBA00022840"/>
    </source>
</evidence>
<dbReference type="PRINTS" id="PR00959">
    <property type="entry name" value="MEVGALKINASE"/>
</dbReference>
<keyword evidence="14 18" id="KW-0443">Lipid metabolism</keyword>
<organism evidence="21">
    <name type="scientific">Lepeophtheirus salmonis</name>
    <name type="common">Salmon louse</name>
    <name type="synonym">Caligus salmonis</name>
    <dbReference type="NCBI Taxonomy" id="72036"/>
    <lineage>
        <taxon>Eukaryota</taxon>
        <taxon>Metazoa</taxon>
        <taxon>Ecdysozoa</taxon>
        <taxon>Arthropoda</taxon>
        <taxon>Crustacea</taxon>
        <taxon>Multicrustacea</taxon>
        <taxon>Hexanauplia</taxon>
        <taxon>Copepoda</taxon>
        <taxon>Siphonostomatoida</taxon>
        <taxon>Caligidae</taxon>
        <taxon>Lepeophtheirus</taxon>
    </lineage>
</organism>
<evidence type="ECO:0000256" key="16">
    <source>
        <dbReference type="ARBA" id="ARBA00023221"/>
    </source>
</evidence>
<reference evidence="21" key="1">
    <citation type="submission" date="2014-05" db="EMBL/GenBank/DDBJ databases">
        <authorList>
            <person name="Chronopoulou M."/>
        </authorList>
    </citation>
    <scope>NUCLEOTIDE SEQUENCE</scope>
    <source>
        <tissue evidence="21">Whole organism</tissue>
    </source>
</reference>
<dbReference type="InterPro" id="IPR013750">
    <property type="entry name" value="GHMP_kinase_C_dom"/>
</dbReference>
<evidence type="ECO:0000256" key="14">
    <source>
        <dbReference type="ARBA" id="ARBA00023098"/>
    </source>
</evidence>
<dbReference type="Pfam" id="PF00288">
    <property type="entry name" value="GHMP_kinases_N"/>
    <property type="match status" value="1"/>
</dbReference>
<accession>A0A0K2U3F8</accession>
<feature type="domain" description="GHMP kinase C-terminal" evidence="20">
    <location>
        <begin position="311"/>
        <end position="374"/>
    </location>
</feature>
<evidence type="ECO:0000256" key="8">
    <source>
        <dbReference type="ARBA" id="ARBA00022741"/>
    </source>
</evidence>
<dbReference type="PANTHER" id="PTHR43290:SF2">
    <property type="entry name" value="MEVALONATE KINASE"/>
    <property type="match status" value="1"/>
</dbReference>
<keyword evidence="12 18" id="KW-0752">Steroid biosynthesis</keyword>
<evidence type="ECO:0000259" key="20">
    <source>
        <dbReference type="Pfam" id="PF08544"/>
    </source>
</evidence>
<comment type="pathway">
    <text evidence="17 18">Isoprenoid biosynthesis; isopentenyl diphosphate biosynthesis via mevalonate pathway; isopentenyl diphosphate from (R)-mevalonate: step 1/3.</text>
</comment>
<dbReference type="InterPro" id="IPR014721">
    <property type="entry name" value="Ribsml_uS5_D2-typ_fold_subgr"/>
</dbReference>
<evidence type="ECO:0000256" key="13">
    <source>
        <dbReference type="ARBA" id="ARBA00023011"/>
    </source>
</evidence>
<dbReference type="GO" id="GO:0005829">
    <property type="term" value="C:cytosol"/>
    <property type="evidence" value="ECO:0007669"/>
    <property type="project" value="TreeGrafter"/>
</dbReference>
<evidence type="ECO:0000256" key="2">
    <source>
        <dbReference type="ARBA" id="ARBA00006495"/>
    </source>
</evidence>
<dbReference type="InterPro" id="IPR020568">
    <property type="entry name" value="Ribosomal_Su5_D2-typ_SF"/>
</dbReference>
<evidence type="ECO:0000256" key="18">
    <source>
        <dbReference type="RuleBase" id="RU363087"/>
    </source>
</evidence>
<evidence type="ECO:0000256" key="3">
    <source>
        <dbReference type="ARBA" id="ARBA00012103"/>
    </source>
</evidence>
<dbReference type="GO" id="GO:0004496">
    <property type="term" value="F:mevalonate kinase activity"/>
    <property type="evidence" value="ECO:0007669"/>
    <property type="project" value="UniProtKB-EC"/>
</dbReference>
<evidence type="ECO:0000256" key="15">
    <source>
        <dbReference type="ARBA" id="ARBA00023166"/>
    </source>
</evidence>
<keyword evidence="11" id="KW-0460">Magnesium</keyword>
<keyword evidence="9 18" id="KW-0418">Kinase</keyword>
<evidence type="ECO:0000313" key="21">
    <source>
        <dbReference type="EMBL" id="CDW32600.1"/>
    </source>
</evidence>
<comment type="similarity">
    <text evidence="2 18">Belongs to the GHMP kinase family. Mevalonate kinase subfamily.</text>
</comment>
<evidence type="ECO:0000256" key="5">
    <source>
        <dbReference type="ARBA" id="ARBA00022516"/>
    </source>
</evidence>
<evidence type="ECO:0000256" key="11">
    <source>
        <dbReference type="ARBA" id="ARBA00022842"/>
    </source>
</evidence>
<dbReference type="Pfam" id="PF08544">
    <property type="entry name" value="GHMP_kinases_C"/>
    <property type="match status" value="1"/>
</dbReference>
<comment type="catalytic activity">
    <reaction evidence="18">
        <text>(R)-mevalonate + ATP = (R)-5-phosphomevalonate + ADP + H(+)</text>
        <dbReference type="Rhea" id="RHEA:17065"/>
        <dbReference type="ChEBI" id="CHEBI:15378"/>
        <dbReference type="ChEBI" id="CHEBI:30616"/>
        <dbReference type="ChEBI" id="CHEBI:36464"/>
        <dbReference type="ChEBI" id="CHEBI:58146"/>
        <dbReference type="ChEBI" id="CHEBI:456216"/>
        <dbReference type="EC" id="2.7.1.36"/>
    </reaction>
</comment>
<dbReference type="Gene3D" id="3.30.230.10">
    <property type="match status" value="1"/>
</dbReference>
<evidence type="ECO:0000259" key="19">
    <source>
        <dbReference type="Pfam" id="PF00288"/>
    </source>
</evidence>
<evidence type="ECO:0000256" key="4">
    <source>
        <dbReference type="ARBA" id="ARBA00022490"/>
    </source>
</evidence>
<name>A0A0K2U3F8_LEPSM</name>
<keyword evidence="4 18" id="KW-0963">Cytoplasm</keyword>
<evidence type="ECO:0000256" key="17">
    <source>
        <dbReference type="ARBA" id="ARBA00029438"/>
    </source>
</evidence>
<dbReference type="SUPFAM" id="SSF55060">
    <property type="entry name" value="GHMP Kinase, C-terminal domain"/>
    <property type="match status" value="1"/>
</dbReference>
<dbReference type="GO" id="GO:0019287">
    <property type="term" value="P:isopentenyl diphosphate biosynthetic process, mevalonate pathway"/>
    <property type="evidence" value="ECO:0007669"/>
    <property type="project" value="UniProtKB-UniPathway"/>
</dbReference>
<dbReference type="InterPro" id="IPR006204">
    <property type="entry name" value="GHMP_kinase_N_dom"/>
</dbReference>
<dbReference type="InterPro" id="IPR006203">
    <property type="entry name" value="GHMP_knse_ATP-bd_CS"/>
</dbReference>
<dbReference type="InterPro" id="IPR036554">
    <property type="entry name" value="GHMP_kinase_C_sf"/>
</dbReference>
<feature type="domain" description="GHMP kinase N-terminal" evidence="19">
    <location>
        <begin position="140"/>
        <end position="230"/>
    </location>
</feature>
<dbReference type="GO" id="GO:0005524">
    <property type="term" value="F:ATP binding"/>
    <property type="evidence" value="ECO:0007669"/>
    <property type="project" value="UniProtKB-KW"/>
</dbReference>
<dbReference type="Gene3D" id="3.30.70.890">
    <property type="entry name" value="GHMP kinase, C-terminal domain"/>
    <property type="match status" value="1"/>
</dbReference>
<dbReference type="EC" id="2.7.1.36" evidence="3 18"/>
<keyword evidence="15 18" id="KW-1207">Sterol metabolism</keyword>
<dbReference type="AlphaFoldDB" id="A0A0K2U3F8"/>
<sequence length="400" mass="43712">MNHHIENIGKKMEFSVSCPGKVILHGEHSVVYGRTAIACSISKLRTRVDVVVTPGSATSLSVKLPDLLSCKHYSWSASDLSYLVKDLNFEDKSKEMSSELLSRLLGTYTEEERGIVSLLFLYFSIILPPHSTTKKSSKRALQSLGIELILTSSIPIGAGLGSSAAYNVSLSAAFHLIKARLSRKNGGLWYYKKSFNAMELESICQNAFLGECFMHGKASGIDNSICTYGGHLSFKTGKAVPFSLKSKLRILLVDTKVSRNTKALVGTVREKVALLPKVTASILEAMERVSVESLENLKKMDHSDDKFKIYRKLEELISINHELLCAFGVSHPSLNKIVDSANAYGISAKMTGAGGGGFALALLTPFSDNERIERLKKELVNCGFECWESEVGGEGVCIES</sequence>
<dbReference type="InterPro" id="IPR006205">
    <property type="entry name" value="Mev_gal_kin"/>
</dbReference>
<feature type="non-terminal residue" evidence="21">
    <location>
        <position position="400"/>
    </location>
</feature>
<keyword evidence="16 18" id="KW-0753">Steroid metabolism</keyword>
<comment type="subcellular location">
    <subcellularLocation>
        <location evidence="1 18">Cytoplasm</location>
    </subcellularLocation>
</comment>
<dbReference type="OrthoDB" id="1652964at2759"/>
<keyword evidence="5 18" id="KW-0444">Lipid biosynthesis</keyword>
<dbReference type="GO" id="GO:0016126">
    <property type="term" value="P:sterol biosynthetic process"/>
    <property type="evidence" value="ECO:0007669"/>
    <property type="project" value="UniProtKB-KW"/>
</dbReference>